<evidence type="ECO:0000256" key="4">
    <source>
        <dbReference type="ARBA" id="ARBA00022827"/>
    </source>
</evidence>
<accession>A0A7W3SZ71</accession>
<dbReference type="Proteomes" id="UP000530234">
    <property type="component" value="Unassembled WGS sequence"/>
</dbReference>
<evidence type="ECO:0000256" key="2">
    <source>
        <dbReference type="ARBA" id="ARBA00010790"/>
    </source>
</evidence>
<dbReference type="InterPro" id="IPR036188">
    <property type="entry name" value="FAD/NAD-bd_sf"/>
</dbReference>
<reference evidence="8" key="1">
    <citation type="submission" date="2019-10" db="EMBL/GenBank/DDBJ databases">
        <title>Streptomyces sp. nov., a novel actinobacterium isolated from alkaline environment.</title>
        <authorList>
            <person name="Golinska P."/>
        </authorList>
    </citation>
    <scope>NUCLEOTIDE SEQUENCE [LARGE SCALE GENOMIC DNA]</scope>
    <source>
        <strain evidence="8">DSM 42108</strain>
    </source>
</reference>
<evidence type="ECO:0000313" key="8">
    <source>
        <dbReference type="Proteomes" id="UP000530234"/>
    </source>
</evidence>
<feature type="region of interest" description="Disordered" evidence="5">
    <location>
        <begin position="208"/>
        <end position="240"/>
    </location>
</feature>
<evidence type="ECO:0000256" key="1">
    <source>
        <dbReference type="ARBA" id="ARBA00001974"/>
    </source>
</evidence>
<dbReference type="PANTHER" id="PTHR11552">
    <property type="entry name" value="GLUCOSE-METHANOL-CHOLINE GMC OXIDOREDUCTASE"/>
    <property type="match status" value="1"/>
</dbReference>
<feature type="compositionally biased region" description="Basic residues" evidence="5">
    <location>
        <begin position="208"/>
        <end position="218"/>
    </location>
</feature>
<proteinExistence type="inferred from homology"/>
<dbReference type="Pfam" id="PF00732">
    <property type="entry name" value="GMC_oxred_N"/>
    <property type="match status" value="1"/>
</dbReference>
<keyword evidence="8" id="KW-1185">Reference proteome</keyword>
<dbReference type="SUPFAM" id="SSF51905">
    <property type="entry name" value="FAD/NAD(P)-binding domain"/>
    <property type="match status" value="1"/>
</dbReference>
<name>A0A7W3SZ71_9ACTN</name>
<gene>
    <name evidence="7" type="ORF">FOE67_00275</name>
</gene>
<dbReference type="InterPro" id="IPR000172">
    <property type="entry name" value="GMC_OxRdtase_N"/>
</dbReference>
<sequence>MRVTTRRQAHYDHVVVGAGSSGAVLAARPASLTDSSVLLLEVGPGYHERPLPATRATGVHPRSARPTGYTSSGPGNRDMWIPRGRVVGGCSVINTCVALRPEPVDFDNWPSGAQTWSWGDALNAFTAIETDANHGGHHHRPDRCATGGQDTCRADDVAVTRLRFRERGGHPGPPAQGPASARRPARAHWASTWSPTCRPSALTSPTIRRSRCSAHRHPVPSTLPHRASRWSCGTHPTVGD</sequence>
<comment type="caution">
    <text evidence="7">The sequence shown here is derived from an EMBL/GenBank/DDBJ whole genome shotgun (WGS) entry which is preliminary data.</text>
</comment>
<evidence type="ECO:0000256" key="3">
    <source>
        <dbReference type="ARBA" id="ARBA00022630"/>
    </source>
</evidence>
<keyword evidence="3" id="KW-0285">Flavoprotein</keyword>
<dbReference type="AlphaFoldDB" id="A0A7W3SZ71"/>
<dbReference type="PANTHER" id="PTHR11552:SF147">
    <property type="entry name" value="CHOLINE DEHYDROGENASE, MITOCHONDRIAL"/>
    <property type="match status" value="1"/>
</dbReference>
<dbReference type="GO" id="GO:0016614">
    <property type="term" value="F:oxidoreductase activity, acting on CH-OH group of donors"/>
    <property type="evidence" value="ECO:0007669"/>
    <property type="project" value="InterPro"/>
</dbReference>
<evidence type="ECO:0000313" key="7">
    <source>
        <dbReference type="EMBL" id="MBB0227988.1"/>
    </source>
</evidence>
<dbReference type="InterPro" id="IPR012132">
    <property type="entry name" value="GMC_OxRdtase"/>
</dbReference>
<dbReference type="EMBL" id="VKHS01000002">
    <property type="protein sequence ID" value="MBB0227988.1"/>
    <property type="molecule type" value="Genomic_DNA"/>
</dbReference>
<protein>
    <recommendedName>
        <fullName evidence="6">Glucose-methanol-choline oxidoreductase N-terminal domain-containing protein</fullName>
    </recommendedName>
</protein>
<comment type="cofactor">
    <cofactor evidence="1">
        <name>FAD</name>
        <dbReference type="ChEBI" id="CHEBI:57692"/>
    </cofactor>
</comment>
<feature type="region of interest" description="Disordered" evidence="5">
    <location>
        <begin position="165"/>
        <end position="192"/>
    </location>
</feature>
<feature type="domain" description="Glucose-methanol-choline oxidoreductase N-terminal" evidence="6">
    <location>
        <begin position="11"/>
        <end position="129"/>
    </location>
</feature>
<feature type="region of interest" description="Disordered" evidence="5">
    <location>
        <begin position="49"/>
        <end position="77"/>
    </location>
</feature>
<comment type="similarity">
    <text evidence="2">Belongs to the GMC oxidoreductase family.</text>
</comment>
<evidence type="ECO:0000256" key="5">
    <source>
        <dbReference type="SAM" id="MobiDB-lite"/>
    </source>
</evidence>
<dbReference type="GO" id="GO:0050660">
    <property type="term" value="F:flavin adenine dinucleotide binding"/>
    <property type="evidence" value="ECO:0007669"/>
    <property type="project" value="InterPro"/>
</dbReference>
<organism evidence="7 8">
    <name type="scientific">Streptomyces calidiresistens</name>
    <dbReference type="NCBI Taxonomy" id="1485586"/>
    <lineage>
        <taxon>Bacteria</taxon>
        <taxon>Bacillati</taxon>
        <taxon>Actinomycetota</taxon>
        <taxon>Actinomycetes</taxon>
        <taxon>Kitasatosporales</taxon>
        <taxon>Streptomycetaceae</taxon>
        <taxon>Streptomyces</taxon>
    </lineage>
</organism>
<dbReference type="Gene3D" id="3.50.50.60">
    <property type="entry name" value="FAD/NAD(P)-binding domain"/>
    <property type="match status" value="1"/>
</dbReference>
<keyword evidence="4" id="KW-0274">FAD</keyword>
<evidence type="ECO:0000259" key="6">
    <source>
        <dbReference type="Pfam" id="PF00732"/>
    </source>
</evidence>